<gene>
    <name evidence="1" type="ORF">DY000_02017120</name>
</gene>
<sequence>MFLTVGMGFEDGFSSRYVQFHSRFRISVWCVFSPSTVLPSRLVLCEMLGKSPRGVWLQGRTFSIKDLRSWVCGYVAFQLCIGD</sequence>
<evidence type="ECO:0000313" key="1">
    <source>
        <dbReference type="EMBL" id="KAF3561620.1"/>
    </source>
</evidence>
<proteinExistence type="predicted"/>
<accession>A0ABQ7CQX2</accession>
<keyword evidence="2" id="KW-1185">Reference proteome</keyword>
<reference evidence="1 2" key="1">
    <citation type="journal article" date="2020" name="BMC Genomics">
        <title>Intraspecific diversification of the crop wild relative Brassica cretica Lam. using demographic model selection.</title>
        <authorList>
            <person name="Kioukis A."/>
            <person name="Michalopoulou V.A."/>
            <person name="Briers L."/>
            <person name="Pirintsos S."/>
            <person name="Studholme D.J."/>
            <person name="Pavlidis P."/>
            <person name="Sarris P.F."/>
        </authorList>
    </citation>
    <scope>NUCLEOTIDE SEQUENCE [LARGE SCALE GENOMIC DNA]</scope>
    <source>
        <strain evidence="2">cv. PFS-1207/04</strain>
    </source>
</reference>
<dbReference type="Proteomes" id="UP000266723">
    <property type="component" value="Unassembled WGS sequence"/>
</dbReference>
<comment type="caution">
    <text evidence="1">The sequence shown here is derived from an EMBL/GenBank/DDBJ whole genome shotgun (WGS) entry which is preliminary data.</text>
</comment>
<dbReference type="EMBL" id="QGKV02000759">
    <property type="protein sequence ID" value="KAF3561620.1"/>
    <property type="molecule type" value="Genomic_DNA"/>
</dbReference>
<evidence type="ECO:0000313" key="2">
    <source>
        <dbReference type="Proteomes" id="UP000266723"/>
    </source>
</evidence>
<organism evidence="1 2">
    <name type="scientific">Brassica cretica</name>
    <name type="common">Mustard</name>
    <dbReference type="NCBI Taxonomy" id="69181"/>
    <lineage>
        <taxon>Eukaryota</taxon>
        <taxon>Viridiplantae</taxon>
        <taxon>Streptophyta</taxon>
        <taxon>Embryophyta</taxon>
        <taxon>Tracheophyta</taxon>
        <taxon>Spermatophyta</taxon>
        <taxon>Magnoliopsida</taxon>
        <taxon>eudicotyledons</taxon>
        <taxon>Gunneridae</taxon>
        <taxon>Pentapetalae</taxon>
        <taxon>rosids</taxon>
        <taxon>malvids</taxon>
        <taxon>Brassicales</taxon>
        <taxon>Brassicaceae</taxon>
        <taxon>Brassiceae</taxon>
        <taxon>Brassica</taxon>
    </lineage>
</organism>
<name>A0ABQ7CQX2_BRACR</name>
<protein>
    <submittedName>
        <fullName evidence="1">Uncharacterized protein</fullName>
    </submittedName>
</protein>